<organism evidence="4 5">
    <name type="scientific">Streblomastix strix</name>
    <dbReference type="NCBI Taxonomy" id="222440"/>
    <lineage>
        <taxon>Eukaryota</taxon>
        <taxon>Metamonada</taxon>
        <taxon>Preaxostyla</taxon>
        <taxon>Oxymonadida</taxon>
        <taxon>Streblomastigidae</taxon>
        <taxon>Streblomastix</taxon>
    </lineage>
</organism>
<dbReference type="InterPro" id="IPR011009">
    <property type="entry name" value="Kinase-like_dom_sf"/>
</dbReference>
<dbReference type="InterPro" id="IPR000719">
    <property type="entry name" value="Prot_kinase_dom"/>
</dbReference>
<evidence type="ECO:0000256" key="2">
    <source>
        <dbReference type="SAM" id="MobiDB-lite"/>
    </source>
</evidence>
<name>A0A5J4W9Z7_9EUKA</name>
<evidence type="ECO:0000259" key="3">
    <source>
        <dbReference type="PROSITE" id="PS50011"/>
    </source>
</evidence>
<dbReference type="EMBL" id="SNRW01002814">
    <property type="protein sequence ID" value="KAA6391640.1"/>
    <property type="molecule type" value="Genomic_DNA"/>
</dbReference>
<sequence length="116" mass="13352">VGDCGSGYSRPDGSWIVQRDGFVDQENDQEKEKEYGKRKQKETFNVFSMYLETKPVLSQIGNQQSAYIDYEEILRQLDLVPIRPLGSGAFGTVYEVYDRQYGIVAVKIIKKEKFDI</sequence>
<comment type="caution">
    <text evidence="4">The sequence shown here is derived from an EMBL/GenBank/DDBJ whole genome shotgun (WGS) entry which is preliminary data.</text>
</comment>
<feature type="binding site" evidence="1">
    <location>
        <position position="111"/>
    </location>
    <ligand>
        <name>ATP</name>
        <dbReference type="ChEBI" id="CHEBI:30616"/>
    </ligand>
</feature>
<dbReference type="SUPFAM" id="SSF56112">
    <property type="entry name" value="Protein kinase-like (PK-like)"/>
    <property type="match status" value="1"/>
</dbReference>
<evidence type="ECO:0000313" key="4">
    <source>
        <dbReference type="EMBL" id="KAA6391640.1"/>
    </source>
</evidence>
<dbReference type="InterPro" id="IPR017441">
    <property type="entry name" value="Protein_kinase_ATP_BS"/>
</dbReference>
<feature type="domain" description="Protein kinase" evidence="3">
    <location>
        <begin position="79"/>
        <end position="116"/>
    </location>
</feature>
<dbReference type="PROSITE" id="PS00107">
    <property type="entry name" value="PROTEIN_KINASE_ATP"/>
    <property type="match status" value="1"/>
</dbReference>
<protein>
    <recommendedName>
        <fullName evidence="3">Protein kinase domain-containing protein</fullName>
    </recommendedName>
</protein>
<dbReference type="PROSITE" id="PS50011">
    <property type="entry name" value="PROTEIN_KINASE_DOM"/>
    <property type="match status" value="1"/>
</dbReference>
<accession>A0A5J4W9Z7</accession>
<proteinExistence type="predicted"/>
<keyword evidence="1" id="KW-0547">Nucleotide-binding</keyword>
<dbReference type="Gene3D" id="3.30.200.20">
    <property type="entry name" value="Phosphorylase Kinase, domain 1"/>
    <property type="match status" value="1"/>
</dbReference>
<reference evidence="4 5" key="1">
    <citation type="submission" date="2019-03" db="EMBL/GenBank/DDBJ databases">
        <title>Single cell metagenomics reveals metabolic interactions within the superorganism composed of flagellate Streblomastix strix and complex community of Bacteroidetes bacteria on its surface.</title>
        <authorList>
            <person name="Treitli S.C."/>
            <person name="Kolisko M."/>
            <person name="Husnik F."/>
            <person name="Keeling P."/>
            <person name="Hampl V."/>
        </authorList>
    </citation>
    <scope>NUCLEOTIDE SEQUENCE [LARGE SCALE GENOMIC DNA]</scope>
    <source>
        <strain evidence="4">ST1C</strain>
    </source>
</reference>
<feature type="region of interest" description="Disordered" evidence="2">
    <location>
        <begin position="1"/>
        <end position="35"/>
    </location>
</feature>
<feature type="non-terminal residue" evidence="4">
    <location>
        <position position="1"/>
    </location>
</feature>
<gene>
    <name evidence="4" type="ORF">EZS28_012832</name>
</gene>
<keyword evidence="1" id="KW-0067">ATP-binding</keyword>
<dbReference type="Proteomes" id="UP000324800">
    <property type="component" value="Unassembled WGS sequence"/>
</dbReference>
<evidence type="ECO:0000313" key="5">
    <source>
        <dbReference type="Proteomes" id="UP000324800"/>
    </source>
</evidence>
<dbReference type="GO" id="GO:0005524">
    <property type="term" value="F:ATP binding"/>
    <property type="evidence" value="ECO:0007669"/>
    <property type="project" value="UniProtKB-UniRule"/>
</dbReference>
<dbReference type="GO" id="GO:0004672">
    <property type="term" value="F:protein kinase activity"/>
    <property type="evidence" value="ECO:0007669"/>
    <property type="project" value="InterPro"/>
</dbReference>
<evidence type="ECO:0000256" key="1">
    <source>
        <dbReference type="PROSITE-ProRule" id="PRU10141"/>
    </source>
</evidence>
<dbReference type="AlphaFoldDB" id="A0A5J4W9Z7"/>